<evidence type="ECO:0000256" key="1">
    <source>
        <dbReference type="SAM" id="SignalP"/>
    </source>
</evidence>
<proteinExistence type="predicted"/>
<keyword evidence="3" id="KW-1185">Reference proteome</keyword>
<evidence type="ECO:0000313" key="2">
    <source>
        <dbReference type="EMBL" id="TCB98577.1"/>
    </source>
</evidence>
<dbReference type="OrthoDB" id="3404059at2"/>
<evidence type="ECO:0000313" key="3">
    <source>
        <dbReference type="Proteomes" id="UP000292274"/>
    </source>
</evidence>
<keyword evidence="1" id="KW-0732">Signal</keyword>
<feature type="chain" id="PRO_5020492046" description="Secreted protein" evidence="1">
    <location>
        <begin position="42"/>
        <end position="95"/>
    </location>
</feature>
<dbReference type="EMBL" id="SJJR01000004">
    <property type="protein sequence ID" value="TCB98577.1"/>
    <property type="molecule type" value="Genomic_DNA"/>
</dbReference>
<feature type="signal peptide" evidence="1">
    <location>
        <begin position="1"/>
        <end position="41"/>
    </location>
</feature>
<comment type="caution">
    <text evidence="2">The sequence shown here is derived from an EMBL/GenBank/DDBJ whole genome shotgun (WGS) entry which is preliminary data.</text>
</comment>
<protein>
    <recommendedName>
        <fullName evidence="4">Secreted protein</fullName>
    </recommendedName>
</protein>
<sequence>MGIDADVVPGVTMVKRRMAASLLTLAAVGAALVTGAAPAQADPPGGTLRGVYYDYQFCQSYGRSGVAEQRWDWWYCEQSASPMSAQWFLWTFDYS</sequence>
<accession>A0A4R0GNT4</accession>
<dbReference type="AlphaFoldDB" id="A0A4R0GNT4"/>
<evidence type="ECO:0008006" key="4">
    <source>
        <dbReference type="Google" id="ProtNLM"/>
    </source>
</evidence>
<name>A0A4R0GNT4_9ACTN</name>
<dbReference type="RefSeq" id="WP_131303161.1">
    <property type="nucleotide sequence ID" value="NZ_SJJR01000004.1"/>
</dbReference>
<dbReference type="Proteomes" id="UP000292274">
    <property type="component" value="Unassembled WGS sequence"/>
</dbReference>
<organism evidence="2 3">
    <name type="scientific">Micromonospora zingiberis</name>
    <dbReference type="NCBI Taxonomy" id="2053011"/>
    <lineage>
        <taxon>Bacteria</taxon>
        <taxon>Bacillati</taxon>
        <taxon>Actinomycetota</taxon>
        <taxon>Actinomycetes</taxon>
        <taxon>Micromonosporales</taxon>
        <taxon>Micromonosporaceae</taxon>
        <taxon>Micromonospora</taxon>
    </lineage>
</organism>
<gene>
    <name evidence="2" type="ORF">E0H26_09440</name>
</gene>
<reference evidence="2 3" key="1">
    <citation type="submission" date="2019-02" db="EMBL/GenBank/DDBJ databases">
        <title>Jishengella sp. nov., isolated from a root of Zingiber montanum.</title>
        <authorList>
            <person name="Kuncharoen N."/>
            <person name="Kudo T."/>
            <person name="Masahiro Y."/>
            <person name="Ohkuma M."/>
            <person name="Tanasupawat S."/>
        </authorList>
    </citation>
    <scope>NUCLEOTIDE SEQUENCE [LARGE SCALE GENOMIC DNA]</scope>
    <source>
        <strain evidence="2 3">PLAI 1-1</strain>
    </source>
</reference>